<organism evidence="1">
    <name type="scientific">Rhizophora mucronata</name>
    <name type="common">Asiatic mangrove</name>
    <dbReference type="NCBI Taxonomy" id="61149"/>
    <lineage>
        <taxon>Eukaryota</taxon>
        <taxon>Viridiplantae</taxon>
        <taxon>Streptophyta</taxon>
        <taxon>Embryophyta</taxon>
        <taxon>Tracheophyta</taxon>
        <taxon>Spermatophyta</taxon>
        <taxon>Magnoliopsida</taxon>
        <taxon>eudicotyledons</taxon>
        <taxon>Gunneridae</taxon>
        <taxon>Pentapetalae</taxon>
        <taxon>rosids</taxon>
        <taxon>fabids</taxon>
        <taxon>Malpighiales</taxon>
        <taxon>Rhizophoraceae</taxon>
        <taxon>Rhizophora</taxon>
    </lineage>
</organism>
<dbReference type="EMBL" id="GGEC01058542">
    <property type="protein sequence ID" value="MBX39026.1"/>
    <property type="molecule type" value="Transcribed_RNA"/>
</dbReference>
<accession>A0A2P2N9B3</accession>
<protein>
    <submittedName>
        <fullName evidence="1">Uncharacterized protein</fullName>
    </submittedName>
</protein>
<name>A0A2P2N9B3_RHIMU</name>
<evidence type="ECO:0000313" key="1">
    <source>
        <dbReference type="EMBL" id="MBX39026.1"/>
    </source>
</evidence>
<proteinExistence type="predicted"/>
<dbReference type="AlphaFoldDB" id="A0A2P2N9B3"/>
<sequence>MAHWKYFITFSQNVLVVTAPQTPGCEM</sequence>
<reference evidence="1" key="1">
    <citation type="submission" date="2018-02" db="EMBL/GenBank/DDBJ databases">
        <title>Rhizophora mucronata_Transcriptome.</title>
        <authorList>
            <person name="Meera S.P."/>
            <person name="Sreeshan A."/>
            <person name="Augustine A."/>
        </authorList>
    </citation>
    <scope>NUCLEOTIDE SEQUENCE</scope>
    <source>
        <tissue evidence="1">Leaf</tissue>
    </source>
</reference>